<dbReference type="Proteomes" id="UP000821866">
    <property type="component" value="Chromosome 3"/>
</dbReference>
<evidence type="ECO:0000313" key="2">
    <source>
        <dbReference type="EMBL" id="KAH8032205.1"/>
    </source>
</evidence>
<feature type="domain" description="TRAF1-6 MATH" evidence="1">
    <location>
        <begin position="349"/>
        <end position="461"/>
    </location>
</feature>
<dbReference type="GO" id="GO:0043122">
    <property type="term" value="P:regulation of canonical NF-kappaB signal transduction"/>
    <property type="evidence" value="ECO:0007669"/>
    <property type="project" value="TreeGrafter"/>
</dbReference>
<protein>
    <recommendedName>
        <fullName evidence="1">TRAF1-6 MATH domain-containing protein</fullName>
    </recommendedName>
</protein>
<dbReference type="InterPro" id="IPR008974">
    <property type="entry name" value="TRAF-like"/>
</dbReference>
<dbReference type="Pfam" id="PF21355">
    <property type="entry name" value="TRAF-mep_MATH"/>
    <property type="match status" value="1"/>
</dbReference>
<evidence type="ECO:0000259" key="1">
    <source>
        <dbReference type="Pfam" id="PF21355"/>
    </source>
</evidence>
<dbReference type="VEuPathDB" id="VectorBase:LOC119164263"/>
<organism evidence="2 3">
    <name type="scientific">Rhipicephalus microplus</name>
    <name type="common">Cattle tick</name>
    <name type="synonym">Boophilus microplus</name>
    <dbReference type="NCBI Taxonomy" id="6941"/>
    <lineage>
        <taxon>Eukaryota</taxon>
        <taxon>Metazoa</taxon>
        <taxon>Ecdysozoa</taxon>
        <taxon>Arthropoda</taxon>
        <taxon>Chelicerata</taxon>
        <taxon>Arachnida</taxon>
        <taxon>Acari</taxon>
        <taxon>Parasitiformes</taxon>
        <taxon>Ixodida</taxon>
        <taxon>Ixodoidea</taxon>
        <taxon>Ixodidae</taxon>
        <taxon>Rhipicephalinae</taxon>
        <taxon>Rhipicephalus</taxon>
        <taxon>Boophilus</taxon>
    </lineage>
</organism>
<dbReference type="GO" id="GO:0009898">
    <property type="term" value="C:cytoplasmic side of plasma membrane"/>
    <property type="evidence" value="ECO:0007669"/>
    <property type="project" value="TreeGrafter"/>
</dbReference>
<dbReference type="PANTHER" id="PTHR10131:SF138">
    <property type="entry name" value="RE66324P"/>
    <property type="match status" value="1"/>
</dbReference>
<dbReference type="EMBL" id="JABSTU010000005">
    <property type="protein sequence ID" value="KAH8032205.1"/>
    <property type="molecule type" value="Genomic_DNA"/>
</dbReference>
<dbReference type="OrthoDB" id="6501213at2759"/>
<dbReference type="PANTHER" id="PTHR10131">
    <property type="entry name" value="TNF RECEPTOR ASSOCIATED FACTOR"/>
    <property type="match status" value="1"/>
</dbReference>
<gene>
    <name evidence="2" type="ORF">HPB51_023982</name>
</gene>
<proteinExistence type="predicted"/>
<sequence length="467" mass="52965">MASPPGRSTGRYTYTLNDFGRDFDRRPMVFLEQFPASRLCSLCGVVPERTALLPCRDVVCQRCYDKCQIIGGCPLHPAIRIYPNDIEWRVMKGAEVSKKKVLCWNAKNGCPVETEACKMAEHCYSACEYYNVVCTRCRKKVLHKDVVQHLKDSCSSNILIQTSENVPDDGPGDNAYGSFEEVRGGAGPSAGSDDATTELLRLNRRILNELHSIREQLPEERKCCEGVMIQCLDATKLEVLSAMKDHATEANNWHNGTYSCFKDDVSEMTSQLGKKMDAVMEETTESLQRLQDDVNRETSRLMKVATKTLEFASSVSNFQEWVVRGWAALKDRATTHGEAWYHEKPLYFHGYHLSPGLLLVRKDGEEGVLKVHLVIELKEGTNDEYLEWPFRRCCRVTFIHPRVRPRARSLTLMPELEAFADSLVRPNGETTPTGPVYSAGNFCHAHDLEKEGYVSADEIRVRFELMF</sequence>
<evidence type="ECO:0000313" key="3">
    <source>
        <dbReference type="Proteomes" id="UP000821866"/>
    </source>
</evidence>
<dbReference type="InterPro" id="IPR049342">
    <property type="entry name" value="TRAF1-6_MATH_dom"/>
</dbReference>
<reference evidence="2" key="1">
    <citation type="journal article" date="2020" name="Cell">
        <title>Large-Scale Comparative Analyses of Tick Genomes Elucidate Their Genetic Diversity and Vector Capacities.</title>
        <authorList>
            <consortium name="Tick Genome and Microbiome Consortium (TIGMIC)"/>
            <person name="Jia N."/>
            <person name="Wang J."/>
            <person name="Shi W."/>
            <person name="Du L."/>
            <person name="Sun Y."/>
            <person name="Zhan W."/>
            <person name="Jiang J.F."/>
            <person name="Wang Q."/>
            <person name="Zhang B."/>
            <person name="Ji P."/>
            <person name="Bell-Sakyi L."/>
            <person name="Cui X.M."/>
            <person name="Yuan T.T."/>
            <person name="Jiang B.G."/>
            <person name="Yang W.F."/>
            <person name="Lam T.T."/>
            <person name="Chang Q.C."/>
            <person name="Ding S.J."/>
            <person name="Wang X.J."/>
            <person name="Zhu J.G."/>
            <person name="Ruan X.D."/>
            <person name="Zhao L."/>
            <person name="Wei J.T."/>
            <person name="Ye R.Z."/>
            <person name="Que T.C."/>
            <person name="Du C.H."/>
            <person name="Zhou Y.H."/>
            <person name="Cheng J.X."/>
            <person name="Dai P.F."/>
            <person name="Guo W.B."/>
            <person name="Han X.H."/>
            <person name="Huang E.J."/>
            <person name="Li L.F."/>
            <person name="Wei W."/>
            <person name="Gao Y.C."/>
            <person name="Liu J.Z."/>
            <person name="Shao H.Z."/>
            <person name="Wang X."/>
            <person name="Wang C.C."/>
            <person name="Yang T.C."/>
            <person name="Huo Q.B."/>
            <person name="Li W."/>
            <person name="Chen H.Y."/>
            <person name="Chen S.E."/>
            <person name="Zhou L.G."/>
            <person name="Ni X.B."/>
            <person name="Tian J.H."/>
            <person name="Sheng Y."/>
            <person name="Liu T."/>
            <person name="Pan Y.S."/>
            <person name="Xia L.Y."/>
            <person name="Li J."/>
            <person name="Zhao F."/>
            <person name="Cao W.C."/>
        </authorList>
    </citation>
    <scope>NUCLEOTIDE SEQUENCE</scope>
    <source>
        <strain evidence="2">Rmic-2018</strain>
    </source>
</reference>
<reference evidence="2" key="2">
    <citation type="submission" date="2021-09" db="EMBL/GenBank/DDBJ databases">
        <authorList>
            <person name="Jia N."/>
            <person name="Wang J."/>
            <person name="Shi W."/>
            <person name="Du L."/>
            <person name="Sun Y."/>
            <person name="Zhan W."/>
            <person name="Jiang J."/>
            <person name="Wang Q."/>
            <person name="Zhang B."/>
            <person name="Ji P."/>
            <person name="Sakyi L.B."/>
            <person name="Cui X."/>
            <person name="Yuan T."/>
            <person name="Jiang B."/>
            <person name="Yang W."/>
            <person name="Lam T.T.-Y."/>
            <person name="Chang Q."/>
            <person name="Ding S."/>
            <person name="Wang X."/>
            <person name="Zhu J."/>
            <person name="Ruan X."/>
            <person name="Zhao L."/>
            <person name="Wei J."/>
            <person name="Que T."/>
            <person name="Du C."/>
            <person name="Cheng J."/>
            <person name="Dai P."/>
            <person name="Han X."/>
            <person name="Huang E."/>
            <person name="Gao Y."/>
            <person name="Liu J."/>
            <person name="Shao H."/>
            <person name="Ye R."/>
            <person name="Li L."/>
            <person name="Wei W."/>
            <person name="Wang X."/>
            <person name="Wang C."/>
            <person name="Huo Q."/>
            <person name="Li W."/>
            <person name="Guo W."/>
            <person name="Chen H."/>
            <person name="Chen S."/>
            <person name="Zhou L."/>
            <person name="Zhou L."/>
            <person name="Ni X."/>
            <person name="Tian J."/>
            <person name="Zhou Y."/>
            <person name="Sheng Y."/>
            <person name="Liu T."/>
            <person name="Pan Y."/>
            <person name="Xia L."/>
            <person name="Li J."/>
            <person name="Zhao F."/>
            <person name="Cao W."/>
        </authorList>
    </citation>
    <scope>NUCLEOTIDE SEQUENCE</scope>
    <source>
        <strain evidence="2">Rmic-2018</strain>
        <tissue evidence="2">Larvae</tissue>
    </source>
</reference>
<name>A0A9J6EDP1_RHIMP</name>
<comment type="caution">
    <text evidence="2">The sequence shown here is derived from an EMBL/GenBank/DDBJ whole genome shotgun (WGS) entry which is preliminary data.</text>
</comment>
<dbReference type="Gene3D" id="2.60.210.10">
    <property type="entry name" value="Apoptosis, Tumor Necrosis Factor Receptor Associated Protein 2, Chain A"/>
    <property type="match status" value="1"/>
</dbReference>
<dbReference type="AlphaFoldDB" id="A0A9J6EDP1"/>
<dbReference type="OMA" id="TEANNWH"/>
<accession>A0A9J6EDP1</accession>
<dbReference type="GO" id="GO:0005164">
    <property type="term" value="F:tumor necrosis factor receptor binding"/>
    <property type="evidence" value="ECO:0007669"/>
    <property type="project" value="TreeGrafter"/>
</dbReference>
<dbReference type="SUPFAM" id="SSF49599">
    <property type="entry name" value="TRAF domain-like"/>
    <property type="match status" value="2"/>
</dbReference>
<keyword evidence="3" id="KW-1185">Reference proteome</keyword>